<evidence type="ECO:0000313" key="9">
    <source>
        <dbReference type="EMBL" id="PZR04333.1"/>
    </source>
</evidence>
<evidence type="ECO:0000256" key="5">
    <source>
        <dbReference type="ARBA" id="ARBA00023004"/>
    </source>
</evidence>
<dbReference type="InterPro" id="IPR036396">
    <property type="entry name" value="Cyt_P450_sf"/>
</dbReference>
<keyword evidence="4 8" id="KW-0560">Oxidoreductase</keyword>
<keyword evidence="6 8" id="KW-0503">Monooxygenase</keyword>
<evidence type="ECO:0000256" key="8">
    <source>
        <dbReference type="RuleBase" id="RU000461"/>
    </source>
</evidence>
<dbReference type="InterPro" id="IPR017972">
    <property type="entry name" value="Cyt_P450_CS"/>
</dbReference>
<dbReference type="PANTHER" id="PTHR24291">
    <property type="entry name" value="CYTOCHROME P450 FAMILY 4"/>
    <property type="match status" value="1"/>
</dbReference>
<dbReference type="InterPro" id="IPR002401">
    <property type="entry name" value="Cyt_P450_E_grp-I"/>
</dbReference>
<feature type="binding site" description="axial binding residue" evidence="7">
    <location>
        <position position="392"/>
    </location>
    <ligand>
        <name>heme</name>
        <dbReference type="ChEBI" id="CHEBI:30413"/>
    </ligand>
    <ligandPart>
        <name>Fe</name>
        <dbReference type="ChEBI" id="CHEBI:18248"/>
    </ligandPart>
</feature>
<accession>A0A2W5SU72</accession>
<dbReference type="CDD" id="cd20620">
    <property type="entry name" value="CYP132-like"/>
    <property type="match status" value="1"/>
</dbReference>
<protein>
    <submittedName>
        <fullName evidence="9">Cytochrome P450</fullName>
    </submittedName>
</protein>
<comment type="caution">
    <text evidence="9">The sequence shown here is derived from an EMBL/GenBank/DDBJ whole genome shotgun (WGS) entry which is preliminary data.</text>
</comment>
<dbReference type="Proteomes" id="UP000249061">
    <property type="component" value="Unassembled WGS sequence"/>
</dbReference>
<evidence type="ECO:0000256" key="6">
    <source>
        <dbReference type="ARBA" id="ARBA00023033"/>
    </source>
</evidence>
<evidence type="ECO:0000256" key="2">
    <source>
        <dbReference type="ARBA" id="ARBA00022617"/>
    </source>
</evidence>
<keyword evidence="3 7" id="KW-0479">Metal-binding</keyword>
<dbReference type="GO" id="GO:0020037">
    <property type="term" value="F:heme binding"/>
    <property type="evidence" value="ECO:0007669"/>
    <property type="project" value="InterPro"/>
</dbReference>
<dbReference type="AlphaFoldDB" id="A0A2W5SU72"/>
<gene>
    <name evidence="9" type="ORF">DI536_34525</name>
</gene>
<evidence type="ECO:0000256" key="4">
    <source>
        <dbReference type="ARBA" id="ARBA00023002"/>
    </source>
</evidence>
<dbReference type="PRINTS" id="PR00463">
    <property type="entry name" value="EP450I"/>
</dbReference>
<comment type="cofactor">
    <cofactor evidence="7">
        <name>heme</name>
        <dbReference type="ChEBI" id="CHEBI:30413"/>
    </cofactor>
</comment>
<proteinExistence type="inferred from homology"/>
<dbReference type="Gene3D" id="1.10.630.10">
    <property type="entry name" value="Cytochrome P450"/>
    <property type="match status" value="1"/>
</dbReference>
<dbReference type="InterPro" id="IPR001128">
    <property type="entry name" value="Cyt_P450"/>
</dbReference>
<dbReference type="GO" id="GO:0004497">
    <property type="term" value="F:monooxygenase activity"/>
    <property type="evidence" value="ECO:0007669"/>
    <property type="project" value="UniProtKB-KW"/>
</dbReference>
<keyword evidence="2 7" id="KW-0349">Heme</keyword>
<dbReference type="PROSITE" id="PS00086">
    <property type="entry name" value="CYTOCHROME_P450"/>
    <property type="match status" value="1"/>
</dbReference>
<evidence type="ECO:0000256" key="7">
    <source>
        <dbReference type="PIRSR" id="PIRSR602401-1"/>
    </source>
</evidence>
<dbReference type="EMBL" id="QFQP01000060">
    <property type="protein sequence ID" value="PZR04333.1"/>
    <property type="molecule type" value="Genomic_DNA"/>
</dbReference>
<dbReference type="PRINTS" id="PR00385">
    <property type="entry name" value="P450"/>
</dbReference>
<dbReference type="SUPFAM" id="SSF48264">
    <property type="entry name" value="Cytochrome P450"/>
    <property type="match status" value="1"/>
</dbReference>
<dbReference type="InterPro" id="IPR050196">
    <property type="entry name" value="Cytochrome_P450_Monoox"/>
</dbReference>
<sequence length="445" mass="49667">MEKTAALFPGGRPLIGVLPDLQKNPLHVMERAVLHHGAFTRLPLPTLEAYVLGTPRLAEHVLVTNVKNYVKQTRGYDMLRIALGNGLVTSEGSFWKRQRRIAQPAFHRERLAGFGEVMTRAASEMVDAWEPGAQFDFAHEMMRCTLRIVGETLLSSDVTSDADGVGVALTVALEHLIRRTLYPLAPPEWVPTSENRSFKKAMAQLDAVVLGVIAERRNGGVPKHDLLAMLMESRDPETGEGMTDEQLRDEVMTIFLAGHETTANVLSWAMVLLGTHPEVEGKLLEEARSVLQGRAPTMADVGRLPYSLHVIKEAMRLYPPVWTLGRTVVEDEVVDGWLLKKGALVFVSPWALHRHPDYWDAPLEFRPERWTVDDPRRAHGTYLPFSMGQRKCIGDSFAMVEAQLVLITILQRMKVTLSADQTFEPEPLITLRPKNGVLVTVGSRG</sequence>
<reference evidence="9 10" key="1">
    <citation type="submission" date="2017-08" db="EMBL/GenBank/DDBJ databases">
        <title>Infants hospitalized years apart are colonized by the same room-sourced microbial strains.</title>
        <authorList>
            <person name="Brooks B."/>
            <person name="Olm M.R."/>
            <person name="Firek B.A."/>
            <person name="Baker R."/>
            <person name="Thomas B.C."/>
            <person name="Morowitz M.J."/>
            <person name="Banfield J.F."/>
        </authorList>
    </citation>
    <scope>NUCLEOTIDE SEQUENCE [LARGE SCALE GENOMIC DNA]</scope>
    <source>
        <strain evidence="9">S2_003_000_R2_14</strain>
    </source>
</reference>
<dbReference type="GO" id="GO:0005506">
    <property type="term" value="F:iron ion binding"/>
    <property type="evidence" value="ECO:0007669"/>
    <property type="project" value="InterPro"/>
</dbReference>
<organism evidence="9 10">
    <name type="scientific">Archangium gephyra</name>
    <dbReference type="NCBI Taxonomy" id="48"/>
    <lineage>
        <taxon>Bacteria</taxon>
        <taxon>Pseudomonadati</taxon>
        <taxon>Myxococcota</taxon>
        <taxon>Myxococcia</taxon>
        <taxon>Myxococcales</taxon>
        <taxon>Cystobacterineae</taxon>
        <taxon>Archangiaceae</taxon>
        <taxon>Archangium</taxon>
    </lineage>
</organism>
<dbReference type="PANTHER" id="PTHR24291:SF50">
    <property type="entry name" value="BIFUNCTIONAL ALBAFLAVENONE MONOOXYGENASE_TERPENE SYNTHASE"/>
    <property type="match status" value="1"/>
</dbReference>
<evidence type="ECO:0000256" key="1">
    <source>
        <dbReference type="ARBA" id="ARBA00010617"/>
    </source>
</evidence>
<dbReference type="Pfam" id="PF00067">
    <property type="entry name" value="p450"/>
    <property type="match status" value="1"/>
</dbReference>
<comment type="similarity">
    <text evidence="1 8">Belongs to the cytochrome P450 family.</text>
</comment>
<keyword evidence="5 7" id="KW-0408">Iron</keyword>
<name>A0A2W5SU72_9BACT</name>
<evidence type="ECO:0000313" key="10">
    <source>
        <dbReference type="Proteomes" id="UP000249061"/>
    </source>
</evidence>
<dbReference type="GO" id="GO:0016705">
    <property type="term" value="F:oxidoreductase activity, acting on paired donors, with incorporation or reduction of molecular oxygen"/>
    <property type="evidence" value="ECO:0007669"/>
    <property type="project" value="InterPro"/>
</dbReference>
<evidence type="ECO:0000256" key="3">
    <source>
        <dbReference type="ARBA" id="ARBA00022723"/>
    </source>
</evidence>